<dbReference type="SUPFAM" id="SSF55120">
    <property type="entry name" value="Pseudouridine synthase"/>
    <property type="match status" value="1"/>
</dbReference>
<keyword evidence="11" id="KW-1185">Reference proteome</keyword>
<dbReference type="SUPFAM" id="SSF50447">
    <property type="entry name" value="Translation proteins"/>
    <property type="match status" value="1"/>
</dbReference>
<evidence type="ECO:0000256" key="8">
    <source>
        <dbReference type="SAM" id="MobiDB-lite"/>
    </source>
</evidence>
<dbReference type="Pfam" id="PF00849">
    <property type="entry name" value="PseudoU_synth_2"/>
    <property type="match status" value="1"/>
</dbReference>
<reference evidence="10 11" key="1">
    <citation type="submission" date="2024-02" db="EMBL/GenBank/DDBJ databases">
        <authorList>
            <person name="Chen Y."/>
            <person name="Shah S."/>
            <person name="Dougan E. K."/>
            <person name="Thang M."/>
            <person name="Chan C."/>
        </authorList>
    </citation>
    <scope>NUCLEOTIDE SEQUENCE [LARGE SCALE GENOMIC DNA]</scope>
</reference>
<dbReference type="SMART" id="SM00184">
    <property type="entry name" value="RING"/>
    <property type="match status" value="1"/>
</dbReference>
<keyword evidence="3" id="KW-0547">Nucleotide-binding</keyword>
<dbReference type="InterPro" id="IPR029063">
    <property type="entry name" value="SAM-dependent_MTases_sf"/>
</dbReference>
<dbReference type="InterPro" id="IPR020103">
    <property type="entry name" value="PsdUridine_synth_cat_dom_sf"/>
</dbReference>
<proteinExistence type="inferred from homology"/>
<evidence type="ECO:0000256" key="2">
    <source>
        <dbReference type="ARBA" id="ARBA00022723"/>
    </source>
</evidence>
<dbReference type="Pfam" id="PF01728">
    <property type="entry name" value="FtsJ"/>
    <property type="match status" value="1"/>
</dbReference>
<dbReference type="PROSITE" id="PS01129">
    <property type="entry name" value="PSI_RLU"/>
    <property type="match status" value="1"/>
</dbReference>
<feature type="compositionally biased region" description="Low complexity" evidence="8">
    <location>
        <begin position="516"/>
        <end position="526"/>
    </location>
</feature>
<evidence type="ECO:0000256" key="6">
    <source>
        <dbReference type="ARBA" id="ARBA00023134"/>
    </source>
</evidence>
<dbReference type="CDD" id="cd03705">
    <property type="entry name" value="EF1_alpha_III"/>
    <property type="match status" value="1"/>
</dbReference>
<feature type="compositionally biased region" description="Acidic residues" evidence="8">
    <location>
        <begin position="583"/>
        <end position="593"/>
    </location>
</feature>
<dbReference type="SUPFAM" id="SSF50465">
    <property type="entry name" value="EF-Tu/eEF-1alpha/eIF2-gamma C-terminal domain"/>
    <property type="match status" value="1"/>
</dbReference>
<dbReference type="PROSITE" id="PS50089">
    <property type="entry name" value="ZF_RING_2"/>
    <property type="match status" value="1"/>
</dbReference>
<comment type="similarity">
    <text evidence="1">Belongs to the TRAFAC class translation factor GTPase superfamily. Classic translation factor GTPase family. EF-Tu/EF-1A subfamily.</text>
</comment>
<evidence type="ECO:0000256" key="3">
    <source>
        <dbReference type="ARBA" id="ARBA00022741"/>
    </source>
</evidence>
<sequence>MAAPDKVVFHLPIIDAEAPAPDSLALAHSSRVEVSPLLAPERMLKPGYCPAREIEELWREKSRLDELFDAGLGQAYWRAREEIYPEAGDRGGSLGNRAGDKLQEIVDAVGGLQVDRLKKRTKEVEDKVLCPLCMDEAKPENCSVTVCGHAYCTDCITCCVGQVGRCPTCNHPLRLPGDLANAQRVQTASQEPVVFVDVCGAPGAWSKYLFKLGEQRGLQMHGFGFSLKKGTNERSCTWFKQDLLERSNFTELNGADGTGDVTSPENLAHAAAAVGRTADLVVADGGMGVDRGAGGQHMENYQEIWGGSILTAEVRFALETLREGACFICKFFDTFTEVSCSLLFIAARLFEKVCVVKPKHSREVNSESLGQAARPLLWAERSDLNWEGGLTLSSGVDVRAGQLPWGTAVVGAPDIKQKGLTLAGRGDVLPPQRAFQEAEMEFAEIPPEVSELFETLRGEALRRLDDFLPIHLFSLCWAYSTARLLDEDLQRNITRAALRLGRSRDASGAQVPDGKAANASSENAEAFGQLDTTEEPAKEDSDGMEAPRILKATEHWMAILKPAHWQVSVDAKEAARMGSSSPFEEDEDAEEEPEKPRVQAWIRKHMSRTYPICSDPTEAFGLLHRLDAQTSGVLVCAKSYEGAYWLRLQWCQYAVDKEYVCVVHGWVDRAQREIHKRIRVSLAVMGPSQCGKTTALGKLCALSGAFEEVEHQQCQDLAWELGRPGYSHGWMLDRLPEERELGSTLTSHMQRFESAHCSYCAFDTPGREDLSREVLSVTSLADVAVLVLSATTGEWEAAVESGRVKEIALDSFTMGIKHVVVWVTKMDDFTVQFDMARYEEIKKAVTQFLKDVGYKPKDPFPVVPIGGRSGENLTSKSTEMPWYAGHSALEALDSLNEMNRPAEKPLRLPVLKVHDHPEAGCIIVGRVETGSIRSGLKVIFAPGGLVGEVKSVFRGGKKISEASGGDVVSVNLGGVDPSQLRRGMVASTSSDAAADAETFLAQVVVFDHPGQIRTGYCPAITVHTSQVPCEFEELLSKVDRKTGNDSETHPASAKSGEVIKVKMRPRSLVCVEPFSAYPPLGRFAIRDQGKTVGVGVIKEVTKRPVPKPRSENSYFDS</sequence>
<keyword evidence="4 7" id="KW-0863">Zinc-finger</keyword>
<accession>A0ABP0JM01</accession>
<dbReference type="PANTHER" id="PTHR23115">
    <property type="entry name" value="TRANSLATION FACTOR"/>
    <property type="match status" value="1"/>
</dbReference>
<dbReference type="InterPro" id="IPR009000">
    <property type="entry name" value="Transl_B-barrel_sf"/>
</dbReference>
<dbReference type="InterPro" id="IPR001841">
    <property type="entry name" value="Znf_RING"/>
</dbReference>
<dbReference type="InterPro" id="IPR054696">
    <property type="entry name" value="GTP-eEF1A_C"/>
</dbReference>
<evidence type="ECO:0000256" key="4">
    <source>
        <dbReference type="ARBA" id="ARBA00022771"/>
    </source>
</evidence>
<evidence type="ECO:0000313" key="10">
    <source>
        <dbReference type="EMBL" id="CAK9015460.1"/>
    </source>
</evidence>
<evidence type="ECO:0000259" key="9">
    <source>
        <dbReference type="PROSITE" id="PS50089"/>
    </source>
</evidence>
<keyword evidence="5" id="KW-0862">Zinc</keyword>
<dbReference type="InterPro" id="IPR002877">
    <property type="entry name" value="RNA_MeTrfase_FtsJ_dom"/>
</dbReference>
<dbReference type="PROSITE" id="PS00518">
    <property type="entry name" value="ZF_RING_1"/>
    <property type="match status" value="1"/>
</dbReference>
<dbReference type="Gene3D" id="3.30.40.10">
    <property type="entry name" value="Zinc/RING finger domain, C3HC4 (zinc finger)"/>
    <property type="match status" value="1"/>
</dbReference>
<protein>
    <recommendedName>
        <fullName evidence="9">RING-type domain-containing protein</fullName>
    </recommendedName>
</protein>
<dbReference type="SUPFAM" id="SSF53335">
    <property type="entry name" value="S-adenosyl-L-methionine-dependent methyltransferases"/>
    <property type="match status" value="1"/>
</dbReference>
<dbReference type="Pfam" id="PF22594">
    <property type="entry name" value="GTP-eEF1A_C"/>
    <property type="match status" value="1"/>
</dbReference>
<dbReference type="InterPro" id="IPR013083">
    <property type="entry name" value="Znf_RING/FYVE/PHD"/>
</dbReference>
<evidence type="ECO:0000313" key="11">
    <source>
        <dbReference type="Proteomes" id="UP001642484"/>
    </source>
</evidence>
<dbReference type="Gene3D" id="3.40.50.12760">
    <property type="match status" value="1"/>
</dbReference>
<feature type="region of interest" description="Disordered" evidence="8">
    <location>
        <begin position="502"/>
        <end position="544"/>
    </location>
</feature>
<dbReference type="InterPro" id="IPR027417">
    <property type="entry name" value="P-loop_NTPase"/>
</dbReference>
<dbReference type="Gene3D" id="3.30.2350.10">
    <property type="entry name" value="Pseudouridine synthase"/>
    <property type="match status" value="1"/>
</dbReference>
<dbReference type="EMBL" id="CAXAMN010005814">
    <property type="protein sequence ID" value="CAK9015460.1"/>
    <property type="molecule type" value="Genomic_DNA"/>
</dbReference>
<comment type="caution">
    <text evidence="10">The sequence shown here is derived from an EMBL/GenBank/DDBJ whole genome shotgun (WGS) entry which is preliminary data.</text>
</comment>
<dbReference type="InterPro" id="IPR000795">
    <property type="entry name" value="T_Tr_GTP-bd_dom"/>
</dbReference>
<keyword evidence="6" id="KW-0342">GTP-binding</keyword>
<dbReference type="Gene3D" id="3.40.50.300">
    <property type="entry name" value="P-loop containing nucleotide triphosphate hydrolases"/>
    <property type="match status" value="1"/>
</dbReference>
<dbReference type="Gene3D" id="2.40.30.10">
    <property type="entry name" value="Translation factors"/>
    <property type="match status" value="2"/>
</dbReference>
<gene>
    <name evidence="10" type="ORF">CCMP2556_LOCUS12108</name>
</gene>
<feature type="region of interest" description="Disordered" evidence="8">
    <location>
        <begin position="576"/>
        <end position="597"/>
    </location>
</feature>
<evidence type="ECO:0000256" key="7">
    <source>
        <dbReference type="PROSITE-ProRule" id="PRU00175"/>
    </source>
</evidence>
<dbReference type="SUPFAM" id="SSF52540">
    <property type="entry name" value="P-loop containing nucleoside triphosphate hydrolases"/>
    <property type="match status" value="1"/>
</dbReference>
<feature type="domain" description="RING-type" evidence="9">
    <location>
        <begin position="130"/>
        <end position="170"/>
    </location>
</feature>
<organism evidence="10 11">
    <name type="scientific">Durusdinium trenchii</name>
    <dbReference type="NCBI Taxonomy" id="1381693"/>
    <lineage>
        <taxon>Eukaryota</taxon>
        <taxon>Sar</taxon>
        <taxon>Alveolata</taxon>
        <taxon>Dinophyceae</taxon>
        <taxon>Suessiales</taxon>
        <taxon>Symbiodiniaceae</taxon>
        <taxon>Durusdinium</taxon>
    </lineage>
</organism>
<dbReference type="InterPro" id="IPR017907">
    <property type="entry name" value="Znf_RING_CS"/>
</dbReference>
<dbReference type="Proteomes" id="UP001642484">
    <property type="component" value="Unassembled WGS sequence"/>
</dbReference>
<dbReference type="InterPro" id="IPR006145">
    <property type="entry name" value="PsdUridine_synth_RsuA/RluA"/>
</dbReference>
<dbReference type="InterPro" id="IPR009001">
    <property type="entry name" value="Transl_elong_EF1A/Init_IF2_C"/>
</dbReference>
<dbReference type="Pfam" id="PF03144">
    <property type="entry name" value="GTP_EFTU_D2"/>
    <property type="match status" value="1"/>
</dbReference>
<name>A0ABP0JM01_9DINO</name>
<dbReference type="InterPro" id="IPR004161">
    <property type="entry name" value="EFTu-like_2"/>
</dbReference>
<evidence type="ECO:0000256" key="5">
    <source>
        <dbReference type="ARBA" id="ARBA00022833"/>
    </source>
</evidence>
<dbReference type="InterPro" id="IPR050100">
    <property type="entry name" value="TRAFAC_GTPase_members"/>
</dbReference>
<dbReference type="InterPro" id="IPR006224">
    <property type="entry name" value="PsdUridine_synth_RluA-like_CS"/>
</dbReference>
<evidence type="ECO:0000256" key="1">
    <source>
        <dbReference type="ARBA" id="ARBA00007249"/>
    </source>
</evidence>
<keyword evidence="2" id="KW-0479">Metal-binding</keyword>
<dbReference type="SUPFAM" id="SSF57850">
    <property type="entry name" value="RING/U-box"/>
    <property type="match status" value="1"/>
</dbReference>
<dbReference type="Pfam" id="PF00009">
    <property type="entry name" value="GTP_EFTU"/>
    <property type="match status" value="1"/>
</dbReference>